<evidence type="ECO:0000313" key="2">
    <source>
        <dbReference type="EMBL" id="QIK73872.1"/>
    </source>
</evidence>
<name>A0A6G7YAM3_9ACTN</name>
<dbReference type="KEGG" id="prv:G7070_07640"/>
<dbReference type="InterPro" id="IPR012495">
    <property type="entry name" value="TadE-like_dom"/>
</dbReference>
<sequence length="130" mass="13318">MVKGPRSFRADERGSASVELVVLMPLLLLILFSGVQGAVYYHASTLALAAAQEGARAAARENATLAAGTSAATAFVTDTAGDSLSSVAITGSRTAVTVTITVRGSSLSLVPGWTPTVERSASLPVERITR</sequence>
<evidence type="ECO:0000259" key="1">
    <source>
        <dbReference type="Pfam" id="PF07811"/>
    </source>
</evidence>
<evidence type="ECO:0000313" key="3">
    <source>
        <dbReference type="Proteomes" id="UP000501058"/>
    </source>
</evidence>
<reference evidence="2 3" key="1">
    <citation type="submission" date="2020-03" db="EMBL/GenBank/DDBJ databases">
        <title>Propioniciclava sp. nov., isolated from Hydrophilus acuminatus.</title>
        <authorList>
            <person name="Hyun D.-W."/>
            <person name="Bae J.-W."/>
        </authorList>
    </citation>
    <scope>NUCLEOTIDE SEQUENCE [LARGE SCALE GENOMIC DNA]</scope>
    <source>
        <strain evidence="2 3">HDW11</strain>
    </source>
</reference>
<gene>
    <name evidence="2" type="ORF">G7070_07640</name>
</gene>
<protein>
    <submittedName>
        <fullName evidence="2">Pilus assembly protein</fullName>
    </submittedName>
</protein>
<dbReference type="Pfam" id="PF07811">
    <property type="entry name" value="TadE"/>
    <property type="match status" value="1"/>
</dbReference>
<keyword evidence="3" id="KW-1185">Reference proteome</keyword>
<dbReference type="AlphaFoldDB" id="A0A6G7YAM3"/>
<feature type="domain" description="TadE-like" evidence="1">
    <location>
        <begin position="14"/>
        <end position="56"/>
    </location>
</feature>
<dbReference type="Proteomes" id="UP000501058">
    <property type="component" value="Chromosome"/>
</dbReference>
<dbReference type="EMBL" id="CP049865">
    <property type="protein sequence ID" value="QIK73872.1"/>
    <property type="molecule type" value="Genomic_DNA"/>
</dbReference>
<proteinExistence type="predicted"/>
<organism evidence="2 3">
    <name type="scientific">Propioniciclava coleopterorum</name>
    <dbReference type="NCBI Taxonomy" id="2714937"/>
    <lineage>
        <taxon>Bacteria</taxon>
        <taxon>Bacillati</taxon>
        <taxon>Actinomycetota</taxon>
        <taxon>Actinomycetes</taxon>
        <taxon>Propionibacteriales</taxon>
        <taxon>Propionibacteriaceae</taxon>
        <taxon>Propioniciclava</taxon>
    </lineage>
</organism>
<accession>A0A6G7YAM3</accession>